<dbReference type="Gene3D" id="3.40.960.10">
    <property type="entry name" value="VSR Endonuclease"/>
    <property type="match status" value="1"/>
</dbReference>
<dbReference type="Proteomes" id="UP000221020">
    <property type="component" value="Unassembled WGS sequence"/>
</dbReference>
<reference evidence="1 2" key="1">
    <citation type="submission" date="2017-09" db="EMBL/GenBank/DDBJ databases">
        <title>Large-scale bioinformatics analysis of Bacillus genomes uncovers conserved roles of natural products in bacterial physiology.</title>
        <authorList>
            <consortium name="Agbiome Team Llc"/>
            <person name="Bleich R.M."/>
            <person name="Grubbs K.J."/>
            <person name="Santa Maria K.C."/>
            <person name="Allen S.E."/>
            <person name="Farag S."/>
            <person name="Shank E.A."/>
            <person name="Bowers A."/>
        </authorList>
    </citation>
    <scope>NUCLEOTIDE SEQUENCE [LARGE SCALE GENOMIC DNA]</scope>
    <source>
        <strain evidence="1 2">AFS092012</strain>
    </source>
</reference>
<protein>
    <recommendedName>
        <fullName evidence="3">DUF559 domain-containing protein</fullName>
    </recommendedName>
</protein>
<organism evidence="1 2">
    <name type="scientific">Bacillus pseudomycoides</name>
    <dbReference type="NCBI Taxonomy" id="64104"/>
    <lineage>
        <taxon>Bacteria</taxon>
        <taxon>Bacillati</taxon>
        <taxon>Bacillota</taxon>
        <taxon>Bacilli</taxon>
        <taxon>Bacillales</taxon>
        <taxon>Bacillaceae</taxon>
        <taxon>Bacillus</taxon>
        <taxon>Bacillus cereus group</taxon>
    </lineage>
</organism>
<dbReference type="EMBL" id="NVOR01000093">
    <property type="protein sequence ID" value="PED80860.1"/>
    <property type="molecule type" value="Genomic_DNA"/>
</dbReference>
<dbReference type="AlphaFoldDB" id="A0AA91ZRP6"/>
<evidence type="ECO:0000313" key="1">
    <source>
        <dbReference type="EMBL" id="PED80860.1"/>
    </source>
</evidence>
<evidence type="ECO:0008006" key="3">
    <source>
        <dbReference type="Google" id="ProtNLM"/>
    </source>
</evidence>
<sequence length="279" mass="32722">MLELPQKIKVEIHPMNVNHFIDLGYKPILNDYFLVDAQDLMNTSTSSVKVKCDFCDDIYNMKYCDYWQHVLQAKHPELQKAACKKCKQKKSMLSHILNYGVASPMERKEVRQKIANKLYMNQSVPSSTQQRYFCMLLKGEHNFPVDGWNLDIAFPELNIYLEYDGSGHEISLKDNKSKIKFQKKENRRFNNLKQAGWKMVRILSKKDFLPENHVILRFFEEIKEILTHEKIYWVNLDIDSSKLLTDLVDLDIELGSLRKITSIQLVQLSKIIKSGENLC</sequence>
<proteinExistence type="predicted"/>
<comment type="caution">
    <text evidence="1">The sequence shown here is derived from an EMBL/GenBank/DDBJ whole genome shotgun (WGS) entry which is preliminary data.</text>
</comment>
<name>A0AA91ZRP6_9BACI</name>
<accession>A0AA91ZRP6</accession>
<dbReference type="RefSeq" id="WP_097899241.1">
    <property type="nucleotide sequence ID" value="NZ_NVOR01000093.1"/>
</dbReference>
<gene>
    <name evidence="1" type="ORF">CON65_20410</name>
</gene>
<evidence type="ECO:0000313" key="2">
    <source>
        <dbReference type="Proteomes" id="UP000221020"/>
    </source>
</evidence>